<keyword evidence="2" id="KW-1185">Reference proteome</keyword>
<gene>
    <name evidence="1" type="ORF">ERUC_LOCUS3482</name>
</gene>
<reference evidence="1 2" key="1">
    <citation type="submission" date="2022-03" db="EMBL/GenBank/DDBJ databases">
        <authorList>
            <person name="Macdonald S."/>
            <person name="Ahmed S."/>
            <person name="Newling K."/>
        </authorList>
    </citation>
    <scope>NUCLEOTIDE SEQUENCE [LARGE SCALE GENOMIC DNA]</scope>
</reference>
<accession>A0ABC8IVX2</accession>
<dbReference type="Proteomes" id="UP001642260">
    <property type="component" value="Unassembled WGS sequence"/>
</dbReference>
<dbReference type="EMBL" id="CAKOAT010059155">
    <property type="protein sequence ID" value="CAH8303789.1"/>
    <property type="molecule type" value="Genomic_DNA"/>
</dbReference>
<sequence length="86" mass="9597">MVCRVMSGFSDAFYIVLLLDDNDTLDDVASSRLWRAAHLVRSDGALIILHSFISLHRWPICLFNVIDLLVVFVVSDAVVDGACFAR</sequence>
<proteinExistence type="predicted"/>
<name>A0ABC8IVX2_ERUVS</name>
<comment type="caution">
    <text evidence="1">The sequence shown here is derived from an EMBL/GenBank/DDBJ whole genome shotgun (WGS) entry which is preliminary data.</text>
</comment>
<evidence type="ECO:0000313" key="2">
    <source>
        <dbReference type="Proteomes" id="UP001642260"/>
    </source>
</evidence>
<organism evidence="1 2">
    <name type="scientific">Eruca vesicaria subsp. sativa</name>
    <name type="common">Garden rocket</name>
    <name type="synonym">Eruca sativa</name>
    <dbReference type="NCBI Taxonomy" id="29727"/>
    <lineage>
        <taxon>Eukaryota</taxon>
        <taxon>Viridiplantae</taxon>
        <taxon>Streptophyta</taxon>
        <taxon>Embryophyta</taxon>
        <taxon>Tracheophyta</taxon>
        <taxon>Spermatophyta</taxon>
        <taxon>Magnoliopsida</taxon>
        <taxon>eudicotyledons</taxon>
        <taxon>Gunneridae</taxon>
        <taxon>Pentapetalae</taxon>
        <taxon>rosids</taxon>
        <taxon>malvids</taxon>
        <taxon>Brassicales</taxon>
        <taxon>Brassicaceae</taxon>
        <taxon>Brassiceae</taxon>
        <taxon>Eruca</taxon>
    </lineage>
</organism>
<protein>
    <submittedName>
        <fullName evidence="1">Uncharacterized protein</fullName>
    </submittedName>
</protein>
<evidence type="ECO:0000313" key="1">
    <source>
        <dbReference type="EMBL" id="CAH8303789.1"/>
    </source>
</evidence>
<dbReference type="AlphaFoldDB" id="A0ABC8IVX2"/>